<proteinExistence type="evidence at transcript level"/>
<reference evidence="2" key="1">
    <citation type="journal article" date="2013" name="J. Virol.">
        <title>Sequencing, annotation, and characterization of the influenza ferret infectome.</title>
        <authorList>
            <person name="Leon A.J."/>
            <person name="Banner D."/>
            <person name="Xu L."/>
            <person name="Ran L."/>
            <person name="Peng Z."/>
            <person name="Yi K."/>
            <person name="Chen C."/>
            <person name="Xu F."/>
            <person name="Huang J."/>
            <person name="Zhao Z."/>
            <person name="Lin Z."/>
            <person name="Huang S.H."/>
            <person name="Fang Y."/>
            <person name="Kelvin A.A."/>
            <person name="Ross T.M."/>
            <person name="Farooqui A."/>
            <person name="Kelvin D.J."/>
        </authorList>
    </citation>
    <scope>NUCLEOTIDE SEQUENCE</scope>
    <source>
        <tissue evidence="2">Lungs</tissue>
    </source>
</reference>
<dbReference type="EMBL" id="JP019692">
    <property type="protein sequence ID" value="AES08290.1"/>
    <property type="molecule type" value="mRNA"/>
</dbReference>
<feature type="compositionally biased region" description="Pro residues" evidence="1">
    <location>
        <begin position="1"/>
        <end position="10"/>
    </location>
</feature>
<feature type="region of interest" description="Disordered" evidence="1">
    <location>
        <begin position="1"/>
        <end position="23"/>
    </location>
</feature>
<organism evidence="2">
    <name type="scientific">Mustela putorius furo</name>
    <name type="common">European domestic ferret</name>
    <name type="synonym">Mustela furo</name>
    <dbReference type="NCBI Taxonomy" id="9669"/>
    <lineage>
        <taxon>Eukaryota</taxon>
        <taxon>Metazoa</taxon>
        <taxon>Chordata</taxon>
        <taxon>Craniata</taxon>
        <taxon>Vertebrata</taxon>
        <taxon>Euteleostomi</taxon>
        <taxon>Mammalia</taxon>
        <taxon>Eutheria</taxon>
        <taxon>Laurasiatheria</taxon>
        <taxon>Carnivora</taxon>
        <taxon>Caniformia</taxon>
        <taxon>Musteloidea</taxon>
        <taxon>Mustelidae</taxon>
        <taxon>Mustelinae</taxon>
        <taxon>Mustela</taxon>
    </lineage>
</organism>
<keyword evidence="2" id="KW-0472">Membrane</keyword>
<protein>
    <submittedName>
        <fullName evidence="2">Transmembrane protein 104</fullName>
    </submittedName>
</protein>
<evidence type="ECO:0000256" key="1">
    <source>
        <dbReference type="SAM" id="MobiDB-lite"/>
    </source>
</evidence>
<sequence length="112" mass="11114">PHSPGDPSPGAPLRGAGPSPPSCAAWAHECPRLHSGPRLYAQPVPDNHQAGSSTAGGDSAGTATVYTRHHVPSLVPAPRASLSGESAPLVAPASEPLPGPHAAPHRGLPGTD</sequence>
<accession>G9KTR1</accession>
<feature type="compositionally biased region" description="Low complexity" evidence="1">
    <location>
        <begin position="50"/>
        <end position="64"/>
    </location>
</feature>
<name>G9KTR1_MUSPF</name>
<feature type="non-terminal residue" evidence="2">
    <location>
        <position position="112"/>
    </location>
</feature>
<evidence type="ECO:0000313" key="2">
    <source>
        <dbReference type="EMBL" id="AES08290.1"/>
    </source>
</evidence>
<dbReference type="AlphaFoldDB" id="G9KTR1"/>
<feature type="region of interest" description="Disordered" evidence="1">
    <location>
        <begin position="35"/>
        <end position="112"/>
    </location>
</feature>
<feature type="non-terminal residue" evidence="2">
    <location>
        <position position="1"/>
    </location>
</feature>
<keyword evidence="2" id="KW-0812">Transmembrane</keyword>